<evidence type="ECO:0000313" key="2">
    <source>
        <dbReference type="Proteomes" id="UP000254572"/>
    </source>
</evidence>
<protein>
    <submittedName>
        <fullName evidence="1">Uncharacterized protein</fullName>
    </submittedName>
</protein>
<gene>
    <name evidence="1" type="ORF">NCTC13294_01057</name>
</gene>
<dbReference type="Proteomes" id="UP000254572">
    <property type="component" value="Unassembled WGS sequence"/>
</dbReference>
<dbReference type="EMBL" id="UFUW01000001">
    <property type="protein sequence ID" value="SUX21640.1"/>
    <property type="molecule type" value="Genomic_DNA"/>
</dbReference>
<accession>A0A381E5E5</accession>
<organism evidence="1 2">
    <name type="scientific">Cardiobacterium valvarum</name>
    <dbReference type="NCBI Taxonomy" id="194702"/>
    <lineage>
        <taxon>Bacteria</taxon>
        <taxon>Pseudomonadati</taxon>
        <taxon>Pseudomonadota</taxon>
        <taxon>Gammaproteobacteria</taxon>
        <taxon>Cardiobacteriales</taxon>
        <taxon>Cardiobacteriaceae</taxon>
        <taxon>Cardiobacterium</taxon>
    </lineage>
</organism>
<proteinExistence type="predicted"/>
<evidence type="ECO:0000313" key="1">
    <source>
        <dbReference type="EMBL" id="SUX21640.1"/>
    </source>
</evidence>
<dbReference type="AlphaFoldDB" id="A0A381E5E5"/>
<sequence length="234" mass="24911">MALSRIDPVPHAQELVAEKRFAEAEDYLGYFMEFDYVKDNPQAVELYAQIESTRSSWSYNLKKIGEGLIKGKSDETIGNVTGAVSDFLVIGDIRDLSIEGVKYVKGEEVDEVLVALSTIGVVATGTQVASAAGAAVTGGAAAPTVSASTTAKTSIVMLKTARKLGKLPKWLLKGIKEAAVAVKESKSIAKLTDLFDDVYKLAKTKGGLEILSKTTDAASLKRMANFGRNGQISC</sequence>
<reference evidence="1 2" key="1">
    <citation type="submission" date="2018-06" db="EMBL/GenBank/DDBJ databases">
        <authorList>
            <consortium name="Pathogen Informatics"/>
            <person name="Doyle S."/>
        </authorList>
    </citation>
    <scope>NUCLEOTIDE SEQUENCE [LARGE SCALE GENOMIC DNA]</scope>
    <source>
        <strain evidence="1 2">NCTC13294</strain>
    </source>
</reference>
<keyword evidence="2" id="KW-1185">Reference proteome</keyword>
<name>A0A381E5E5_9GAMM</name>